<evidence type="ECO:0000313" key="12">
    <source>
        <dbReference type="EMBL" id="GGN08697.1"/>
    </source>
</evidence>
<evidence type="ECO:0000259" key="11">
    <source>
        <dbReference type="SMART" id="SM00478"/>
    </source>
</evidence>
<dbReference type="Gene3D" id="1.10.1670.10">
    <property type="entry name" value="Helix-hairpin-Helix base-excision DNA repair enzymes (C-terminal)"/>
    <property type="match status" value="1"/>
</dbReference>
<dbReference type="PANTHER" id="PTHR10359">
    <property type="entry name" value="A/G-SPECIFIC ADENINE GLYCOSYLASE/ENDONUCLEASE III"/>
    <property type="match status" value="1"/>
</dbReference>
<protein>
    <recommendedName>
        <fullName evidence="10">Endonuclease III</fullName>
        <ecNumber evidence="10">4.2.99.18</ecNumber>
    </recommendedName>
    <alternativeName>
        <fullName evidence="10">DNA-(apurinic or apyrimidinic site) lyase</fullName>
    </alternativeName>
</protein>
<evidence type="ECO:0000256" key="6">
    <source>
        <dbReference type="ARBA" id="ARBA00023004"/>
    </source>
</evidence>
<keyword evidence="2 10" id="KW-0004">4Fe-4S</keyword>
<evidence type="ECO:0000256" key="7">
    <source>
        <dbReference type="ARBA" id="ARBA00023014"/>
    </source>
</evidence>
<dbReference type="SMART" id="SM00478">
    <property type="entry name" value="ENDO3c"/>
    <property type="match status" value="1"/>
</dbReference>
<keyword evidence="10" id="KW-0456">Lyase</keyword>
<evidence type="ECO:0000313" key="13">
    <source>
        <dbReference type="Proteomes" id="UP000632339"/>
    </source>
</evidence>
<dbReference type="PIRSF" id="PIRSF001435">
    <property type="entry name" value="Nth"/>
    <property type="match status" value="1"/>
</dbReference>
<dbReference type="NCBIfam" id="TIGR01083">
    <property type="entry name" value="nth"/>
    <property type="match status" value="1"/>
</dbReference>
<dbReference type="Pfam" id="PF00633">
    <property type="entry name" value="HHH"/>
    <property type="match status" value="1"/>
</dbReference>
<accession>A0ABQ2IHN3</accession>
<feature type="binding site" evidence="10">
    <location>
        <position position="213"/>
    </location>
    <ligand>
        <name>[4Fe-4S] cluster</name>
        <dbReference type="ChEBI" id="CHEBI:49883"/>
    </ligand>
</feature>
<evidence type="ECO:0000256" key="4">
    <source>
        <dbReference type="ARBA" id="ARBA00022763"/>
    </source>
</evidence>
<gene>
    <name evidence="10 12" type="primary">nth</name>
    <name evidence="12" type="ORF">GCM10010967_50520</name>
</gene>
<keyword evidence="8 10" id="KW-0234">DNA repair</keyword>
<keyword evidence="12" id="KW-0255">Endonuclease</keyword>
<dbReference type="Pfam" id="PF10576">
    <property type="entry name" value="EndIII_4Fe-2S"/>
    <property type="match status" value="1"/>
</dbReference>
<evidence type="ECO:0000256" key="10">
    <source>
        <dbReference type="HAMAP-Rule" id="MF_00942"/>
    </source>
</evidence>
<keyword evidence="12" id="KW-0540">Nuclease</keyword>
<dbReference type="InterPro" id="IPR003651">
    <property type="entry name" value="Endonuclease3_FeS-loop_motif"/>
</dbReference>
<dbReference type="Pfam" id="PF00730">
    <property type="entry name" value="HhH-GPD"/>
    <property type="match status" value="1"/>
</dbReference>
<evidence type="ECO:0000256" key="8">
    <source>
        <dbReference type="ARBA" id="ARBA00023204"/>
    </source>
</evidence>
<comment type="similarity">
    <text evidence="1 10">Belongs to the Nth/MutY family.</text>
</comment>
<dbReference type="CDD" id="cd00056">
    <property type="entry name" value="ENDO3c"/>
    <property type="match status" value="1"/>
</dbReference>
<dbReference type="GO" id="GO:0004519">
    <property type="term" value="F:endonuclease activity"/>
    <property type="evidence" value="ECO:0007669"/>
    <property type="project" value="UniProtKB-KW"/>
</dbReference>
<evidence type="ECO:0000256" key="9">
    <source>
        <dbReference type="ARBA" id="ARBA00023295"/>
    </source>
</evidence>
<dbReference type="EC" id="4.2.99.18" evidence="10"/>
<evidence type="ECO:0000256" key="1">
    <source>
        <dbReference type="ARBA" id="ARBA00008343"/>
    </source>
</evidence>
<dbReference type="InterPro" id="IPR023170">
    <property type="entry name" value="HhH_base_excis_C"/>
</dbReference>
<keyword evidence="5 10" id="KW-0378">Hydrolase</keyword>
<feature type="binding site" evidence="10">
    <location>
        <position position="219"/>
    </location>
    <ligand>
        <name>[4Fe-4S] cluster</name>
        <dbReference type="ChEBI" id="CHEBI:49883"/>
    </ligand>
</feature>
<dbReference type="InterPro" id="IPR003265">
    <property type="entry name" value="HhH-GPD_domain"/>
</dbReference>
<dbReference type="SMART" id="SM00525">
    <property type="entry name" value="FES"/>
    <property type="match status" value="1"/>
</dbReference>
<organism evidence="12 13">
    <name type="scientific">Dyadobacter beijingensis</name>
    <dbReference type="NCBI Taxonomy" id="365489"/>
    <lineage>
        <taxon>Bacteria</taxon>
        <taxon>Pseudomonadati</taxon>
        <taxon>Bacteroidota</taxon>
        <taxon>Cytophagia</taxon>
        <taxon>Cytophagales</taxon>
        <taxon>Spirosomataceae</taxon>
        <taxon>Dyadobacter</taxon>
    </lineage>
</organism>
<evidence type="ECO:0000256" key="5">
    <source>
        <dbReference type="ARBA" id="ARBA00022801"/>
    </source>
</evidence>
<feature type="binding site" evidence="10">
    <location>
        <position position="210"/>
    </location>
    <ligand>
        <name>[4Fe-4S] cluster</name>
        <dbReference type="ChEBI" id="CHEBI:49883"/>
    </ligand>
</feature>
<dbReference type="Proteomes" id="UP000632339">
    <property type="component" value="Unassembled WGS sequence"/>
</dbReference>
<evidence type="ECO:0000256" key="2">
    <source>
        <dbReference type="ARBA" id="ARBA00022485"/>
    </source>
</evidence>
<dbReference type="InterPro" id="IPR000445">
    <property type="entry name" value="HhH_motif"/>
</dbReference>
<keyword evidence="13" id="KW-1185">Reference proteome</keyword>
<keyword evidence="4 10" id="KW-0227">DNA damage</keyword>
<comment type="catalytic activity">
    <reaction evidence="10">
        <text>2'-deoxyribonucleotide-(2'-deoxyribose 5'-phosphate)-2'-deoxyribonucleotide-DNA = a 3'-end 2'-deoxyribonucleotide-(2,3-dehydro-2,3-deoxyribose 5'-phosphate)-DNA + a 5'-end 5'-phospho-2'-deoxyribonucleoside-DNA + H(+)</text>
        <dbReference type="Rhea" id="RHEA:66592"/>
        <dbReference type="Rhea" id="RHEA-COMP:13180"/>
        <dbReference type="Rhea" id="RHEA-COMP:16897"/>
        <dbReference type="Rhea" id="RHEA-COMP:17067"/>
        <dbReference type="ChEBI" id="CHEBI:15378"/>
        <dbReference type="ChEBI" id="CHEBI:136412"/>
        <dbReference type="ChEBI" id="CHEBI:157695"/>
        <dbReference type="ChEBI" id="CHEBI:167181"/>
        <dbReference type="EC" id="4.2.99.18"/>
    </reaction>
</comment>
<keyword evidence="7 10" id="KW-0411">Iron-sulfur</keyword>
<name>A0ABQ2IHN3_9BACT</name>
<dbReference type="Gene3D" id="1.10.340.30">
    <property type="entry name" value="Hypothetical protein, domain 2"/>
    <property type="match status" value="1"/>
</dbReference>
<keyword evidence="10" id="KW-0238">DNA-binding</keyword>
<dbReference type="InterPro" id="IPR011257">
    <property type="entry name" value="DNA_glycosylase"/>
</dbReference>
<dbReference type="InterPro" id="IPR005759">
    <property type="entry name" value="Nth"/>
</dbReference>
<reference evidence="13" key="1">
    <citation type="journal article" date="2019" name="Int. J. Syst. Evol. Microbiol.">
        <title>The Global Catalogue of Microorganisms (GCM) 10K type strain sequencing project: providing services to taxonomists for standard genome sequencing and annotation.</title>
        <authorList>
            <consortium name="The Broad Institute Genomics Platform"/>
            <consortium name="The Broad Institute Genome Sequencing Center for Infectious Disease"/>
            <person name="Wu L."/>
            <person name="Ma J."/>
        </authorList>
    </citation>
    <scope>NUCLEOTIDE SEQUENCE [LARGE SCALE GENOMIC DNA]</scope>
    <source>
        <strain evidence="13">CGMCC 1.6375</strain>
    </source>
</reference>
<dbReference type="EMBL" id="BMLI01000003">
    <property type="protein sequence ID" value="GGN08697.1"/>
    <property type="molecule type" value="Genomic_DNA"/>
</dbReference>
<feature type="binding site" evidence="10">
    <location>
        <position position="203"/>
    </location>
    <ligand>
        <name>[4Fe-4S] cluster</name>
        <dbReference type="ChEBI" id="CHEBI:49883"/>
    </ligand>
</feature>
<keyword evidence="9 10" id="KW-0326">Glycosidase</keyword>
<comment type="function">
    <text evidence="10">DNA repair enzyme that has both DNA N-glycosylase activity and AP-lyase activity. The DNA N-glycosylase activity releases various damaged pyrimidines from DNA by cleaving the N-glycosidic bond, leaving an AP (apurinic/apyrimidinic) site. The AP-lyase activity cleaves the phosphodiester bond 3' to the AP site by a beta-elimination, leaving a 3'-terminal unsaturated sugar and a product with a terminal 5'-phosphate.</text>
</comment>
<dbReference type="PANTHER" id="PTHR10359:SF18">
    <property type="entry name" value="ENDONUCLEASE III"/>
    <property type="match status" value="1"/>
</dbReference>
<dbReference type="HAMAP" id="MF_00942">
    <property type="entry name" value="Nth"/>
    <property type="match status" value="1"/>
</dbReference>
<keyword evidence="6 10" id="KW-0408">Iron</keyword>
<comment type="cofactor">
    <cofactor evidence="10">
        <name>[4Fe-4S] cluster</name>
        <dbReference type="ChEBI" id="CHEBI:49883"/>
    </cofactor>
    <text evidence="10">Binds 1 [4Fe-4S] cluster.</text>
</comment>
<proteinExistence type="inferred from homology"/>
<feature type="domain" description="HhH-GPD" evidence="11">
    <location>
        <begin position="52"/>
        <end position="201"/>
    </location>
</feature>
<evidence type="ECO:0000256" key="3">
    <source>
        <dbReference type="ARBA" id="ARBA00022723"/>
    </source>
</evidence>
<keyword evidence="3 10" id="KW-0479">Metal-binding</keyword>
<sequence>MSDLHPSQDHEPIMQKKERYKHFLDYFTQNFPEPETELHYGNPYELLVAVILSAQCTDKRVNMVTPQLFERFPDPESLAASNAEEVFTYIRSISYPNNKAKHLVGMARMLVEQFNSEVPSTVEELQKMPGVGRKTANVIASVVFSMPAMAVDTHVFRVSRRLGLVPVTAKTPLAVERELVAHIPKSLIHKAHHWLILHGRYVCTARNPQCFQCPLSPFCKYFEKNVKIDVFHS</sequence>
<dbReference type="SUPFAM" id="SSF48150">
    <property type="entry name" value="DNA-glycosylase"/>
    <property type="match status" value="1"/>
</dbReference>
<comment type="caution">
    <text evidence="12">The sequence shown here is derived from an EMBL/GenBank/DDBJ whole genome shotgun (WGS) entry which is preliminary data.</text>
</comment>